<feature type="transmembrane region" description="Helical" evidence="1">
    <location>
        <begin position="93"/>
        <end position="115"/>
    </location>
</feature>
<feature type="transmembrane region" description="Helical" evidence="1">
    <location>
        <begin position="60"/>
        <end position="87"/>
    </location>
</feature>
<keyword evidence="1" id="KW-0472">Membrane</keyword>
<evidence type="ECO:0008006" key="4">
    <source>
        <dbReference type="Google" id="ProtNLM"/>
    </source>
</evidence>
<reference evidence="3" key="1">
    <citation type="journal article" date="2015" name="Nat. Genet.">
        <title>The genome and transcriptome of the zoonotic hookworm Ancylostoma ceylanicum identify infection-specific gene families.</title>
        <authorList>
            <person name="Schwarz E.M."/>
            <person name="Hu Y."/>
            <person name="Antoshechkin I."/>
            <person name="Miller M.M."/>
            <person name="Sternberg P.W."/>
            <person name="Aroian R.V."/>
        </authorList>
    </citation>
    <scope>NUCLEOTIDE SEQUENCE</scope>
    <source>
        <strain evidence="3">HY135</strain>
    </source>
</reference>
<gene>
    <name evidence="2" type="primary">Acey_s0001.g205</name>
    <name evidence="2" type="ORF">Y032_0001g205</name>
</gene>
<dbReference type="EMBL" id="JARK01001337">
    <property type="protein sequence ID" value="EYC34026.1"/>
    <property type="molecule type" value="Genomic_DNA"/>
</dbReference>
<accession>A0A016W391</accession>
<name>A0A016W391_9BILA</name>
<keyword evidence="1" id="KW-0812">Transmembrane</keyword>
<dbReference type="Proteomes" id="UP000024635">
    <property type="component" value="Unassembled WGS sequence"/>
</dbReference>
<sequence length="183" mass="20876">MSTTDENPDRDESLQMFAGIDRVYVASLYISICALSITLHLLFITGIWKLCGWKSNFSFTLLLITSALCILRFLTELIASVTALFYLRWTRYLILWRCLGSFCLASDFTVLIVNIAMTFHRFIYTVVPFTASNYLTKSVLKFLASSYLPASVPIRQLWIVRAMSSLPCTASFLSLLQRFSTLF</sequence>
<comment type="caution">
    <text evidence="2">The sequence shown here is derived from an EMBL/GenBank/DDBJ whole genome shotgun (WGS) entry which is preliminary data.</text>
</comment>
<keyword evidence="1" id="KW-1133">Transmembrane helix</keyword>
<evidence type="ECO:0000313" key="2">
    <source>
        <dbReference type="EMBL" id="EYC34026.1"/>
    </source>
</evidence>
<keyword evidence="3" id="KW-1185">Reference proteome</keyword>
<protein>
    <recommendedName>
        <fullName evidence="4">G-protein coupled receptors family 1 profile domain-containing protein</fullName>
    </recommendedName>
</protein>
<evidence type="ECO:0000256" key="1">
    <source>
        <dbReference type="SAM" id="Phobius"/>
    </source>
</evidence>
<dbReference type="AlphaFoldDB" id="A0A016W391"/>
<feature type="transmembrane region" description="Helical" evidence="1">
    <location>
        <begin position="23"/>
        <end position="48"/>
    </location>
</feature>
<organism evidence="2 3">
    <name type="scientific">Ancylostoma ceylanicum</name>
    <dbReference type="NCBI Taxonomy" id="53326"/>
    <lineage>
        <taxon>Eukaryota</taxon>
        <taxon>Metazoa</taxon>
        <taxon>Ecdysozoa</taxon>
        <taxon>Nematoda</taxon>
        <taxon>Chromadorea</taxon>
        <taxon>Rhabditida</taxon>
        <taxon>Rhabditina</taxon>
        <taxon>Rhabditomorpha</taxon>
        <taxon>Strongyloidea</taxon>
        <taxon>Ancylostomatidae</taxon>
        <taxon>Ancylostomatinae</taxon>
        <taxon>Ancylostoma</taxon>
    </lineage>
</organism>
<proteinExistence type="predicted"/>
<evidence type="ECO:0000313" key="3">
    <source>
        <dbReference type="Proteomes" id="UP000024635"/>
    </source>
</evidence>
<dbReference type="OrthoDB" id="5876314at2759"/>